<feature type="transmembrane region" description="Helical" evidence="1">
    <location>
        <begin position="290"/>
        <end position="308"/>
    </location>
</feature>
<feature type="transmembrane region" description="Helical" evidence="1">
    <location>
        <begin position="403"/>
        <end position="423"/>
    </location>
</feature>
<evidence type="ECO:0000313" key="3">
    <source>
        <dbReference type="Proteomes" id="UP001602245"/>
    </source>
</evidence>
<evidence type="ECO:0000256" key="1">
    <source>
        <dbReference type="SAM" id="Phobius"/>
    </source>
</evidence>
<keyword evidence="1" id="KW-0812">Transmembrane</keyword>
<protein>
    <recommendedName>
        <fullName evidence="4">Glycosyltransferase RgtA/B/C/D-like domain-containing protein</fullName>
    </recommendedName>
</protein>
<evidence type="ECO:0008006" key="4">
    <source>
        <dbReference type="Google" id="ProtNLM"/>
    </source>
</evidence>
<sequence length="558" mass="59559">MAGGGTTGRAAGTAIAAVAALGAAVLAVRSNLNGDVTYALGGLETAGKGGVSVWDIFIARPLAYKLLITGLDKGRFLLVGDTSLNTEHLAIRLETYGLIVVVVVVFFFGLRRVAGVAAAAGIAVATGLALIASPPWHFLEPDWVAPLLAVLAVGAACVPKRPWLGGLLGGVATMLVVAVKLATFPVALLTLLMIAVFSRRRAAWTSLSTMVCVALWYVLTKHLLPWEWTWLRDQANLVHNSPIHHGIRAADLEKLRLAVGDVLVLSPFVVLAPAAAAALVRRLPAGRKQWLGVAVALVAGLLSVLSAYGQGEFFMYHFAVVPVLAAGVWGAAFALCPRFRLPLAGATVLVTVASLVLLRQPAHWRHLHSSKVAFAYEVTALLLAVAAWHLAGRGRFTPPWSSGVVALSLALVPAVLPGAPYAFGTYDYRVHNRSSRDAALIALGKRLGPDTPVLYLTFGTINHALGNPTSCRYPSPQWLQRSTMYAFVRDFPSYRDNLRCLTDDGDARYLIIHTGWFDLAKASPEVQRLIGERFDCSPAARLPAPEPLEVCPARAAKE</sequence>
<keyword evidence="1" id="KW-0472">Membrane</keyword>
<feature type="transmembrane region" description="Helical" evidence="1">
    <location>
        <begin position="374"/>
        <end position="391"/>
    </location>
</feature>
<feature type="transmembrane region" description="Helical" evidence="1">
    <location>
        <begin position="89"/>
        <end position="108"/>
    </location>
</feature>
<organism evidence="2 3">
    <name type="scientific">Paractinoplanes globisporus</name>
    <dbReference type="NCBI Taxonomy" id="113565"/>
    <lineage>
        <taxon>Bacteria</taxon>
        <taxon>Bacillati</taxon>
        <taxon>Actinomycetota</taxon>
        <taxon>Actinomycetes</taxon>
        <taxon>Micromonosporales</taxon>
        <taxon>Micromonosporaceae</taxon>
        <taxon>Paractinoplanes</taxon>
    </lineage>
</organism>
<feature type="transmembrane region" description="Helical" evidence="1">
    <location>
        <begin position="343"/>
        <end position="362"/>
    </location>
</feature>
<feature type="transmembrane region" description="Helical" evidence="1">
    <location>
        <begin position="167"/>
        <end position="195"/>
    </location>
</feature>
<keyword evidence="3" id="KW-1185">Reference proteome</keyword>
<feature type="transmembrane region" description="Helical" evidence="1">
    <location>
        <begin position="114"/>
        <end position="131"/>
    </location>
</feature>
<keyword evidence="1" id="KW-1133">Transmembrane helix</keyword>
<dbReference type="RefSeq" id="WP_020510888.1">
    <property type="nucleotide sequence ID" value="NZ_JBIAZU010000002.1"/>
</dbReference>
<accession>A0ABW6WAC7</accession>
<dbReference type="EMBL" id="JBIAZU010000002">
    <property type="protein sequence ID" value="MFF5290269.1"/>
    <property type="molecule type" value="Genomic_DNA"/>
</dbReference>
<evidence type="ECO:0000313" key="2">
    <source>
        <dbReference type="EMBL" id="MFF5290269.1"/>
    </source>
</evidence>
<feature type="transmembrane region" description="Helical" evidence="1">
    <location>
        <begin position="314"/>
        <end position="336"/>
    </location>
</feature>
<gene>
    <name evidence="2" type="ORF">ACFY35_12550</name>
</gene>
<comment type="caution">
    <text evidence="2">The sequence shown here is derived from an EMBL/GenBank/DDBJ whole genome shotgun (WGS) entry which is preliminary data.</text>
</comment>
<dbReference type="Proteomes" id="UP001602245">
    <property type="component" value="Unassembled WGS sequence"/>
</dbReference>
<reference evidence="2 3" key="1">
    <citation type="submission" date="2024-10" db="EMBL/GenBank/DDBJ databases">
        <title>The Natural Products Discovery Center: Release of the First 8490 Sequenced Strains for Exploring Actinobacteria Biosynthetic Diversity.</title>
        <authorList>
            <person name="Kalkreuter E."/>
            <person name="Kautsar S.A."/>
            <person name="Yang D."/>
            <person name="Bader C.D."/>
            <person name="Teijaro C.N."/>
            <person name="Fluegel L."/>
            <person name="Davis C.M."/>
            <person name="Simpson J.R."/>
            <person name="Lauterbach L."/>
            <person name="Steele A.D."/>
            <person name="Gui C."/>
            <person name="Meng S."/>
            <person name="Li G."/>
            <person name="Viehrig K."/>
            <person name="Ye F."/>
            <person name="Su P."/>
            <person name="Kiefer A.F."/>
            <person name="Nichols A."/>
            <person name="Cepeda A.J."/>
            <person name="Yan W."/>
            <person name="Fan B."/>
            <person name="Jiang Y."/>
            <person name="Adhikari A."/>
            <person name="Zheng C.-J."/>
            <person name="Schuster L."/>
            <person name="Cowan T.M."/>
            <person name="Smanski M.J."/>
            <person name="Chevrette M.G."/>
            <person name="De Carvalho L.P.S."/>
            <person name="Shen B."/>
        </authorList>
    </citation>
    <scope>NUCLEOTIDE SEQUENCE [LARGE SCALE GENOMIC DNA]</scope>
    <source>
        <strain evidence="2 3">NPDC000087</strain>
    </source>
</reference>
<feature type="transmembrane region" description="Helical" evidence="1">
    <location>
        <begin position="262"/>
        <end position="283"/>
    </location>
</feature>
<feature type="transmembrane region" description="Helical" evidence="1">
    <location>
        <begin position="202"/>
        <end position="219"/>
    </location>
</feature>
<proteinExistence type="predicted"/>
<name>A0ABW6WAC7_9ACTN</name>